<evidence type="ECO:0000256" key="1">
    <source>
        <dbReference type="SAM" id="MobiDB-lite"/>
    </source>
</evidence>
<feature type="compositionally biased region" description="Low complexity" evidence="1">
    <location>
        <begin position="834"/>
        <end position="867"/>
    </location>
</feature>
<feature type="region of interest" description="Disordered" evidence="1">
    <location>
        <begin position="1266"/>
        <end position="1287"/>
    </location>
</feature>
<gene>
    <name evidence="3" type="ORF">HYH03_011400</name>
</gene>
<organism evidence="3 4">
    <name type="scientific">Edaphochlamys debaryana</name>
    <dbReference type="NCBI Taxonomy" id="47281"/>
    <lineage>
        <taxon>Eukaryota</taxon>
        <taxon>Viridiplantae</taxon>
        <taxon>Chlorophyta</taxon>
        <taxon>core chlorophytes</taxon>
        <taxon>Chlorophyceae</taxon>
        <taxon>CS clade</taxon>
        <taxon>Chlamydomonadales</taxon>
        <taxon>Chlamydomonadales incertae sedis</taxon>
        <taxon>Edaphochlamys</taxon>
    </lineage>
</organism>
<feature type="region of interest" description="Disordered" evidence="1">
    <location>
        <begin position="1085"/>
        <end position="1151"/>
    </location>
</feature>
<reference evidence="3" key="1">
    <citation type="journal article" date="2020" name="bioRxiv">
        <title>Comparative genomics of Chlamydomonas.</title>
        <authorList>
            <person name="Craig R.J."/>
            <person name="Hasan A.R."/>
            <person name="Ness R.W."/>
            <person name="Keightley P.D."/>
        </authorList>
    </citation>
    <scope>NUCLEOTIDE SEQUENCE</scope>
    <source>
        <strain evidence="3">CCAP 11/70</strain>
    </source>
</reference>
<protein>
    <recommendedName>
        <fullName evidence="2">Apple domain-containing protein</fullName>
    </recommendedName>
</protein>
<evidence type="ECO:0000313" key="3">
    <source>
        <dbReference type="EMBL" id="KAG2490094.1"/>
    </source>
</evidence>
<feature type="compositionally biased region" description="Low complexity" evidence="1">
    <location>
        <begin position="1310"/>
        <end position="1325"/>
    </location>
</feature>
<dbReference type="InterPro" id="IPR001466">
    <property type="entry name" value="Beta-lactam-related"/>
</dbReference>
<proteinExistence type="predicted"/>
<feature type="region of interest" description="Disordered" evidence="1">
    <location>
        <begin position="834"/>
        <end position="891"/>
    </location>
</feature>
<feature type="compositionally biased region" description="Low complexity" evidence="1">
    <location>
        <begin position="1112"/>
        <end position="1123"/>
    </location>
</feature>
<feature type="compositionally biased region" description="Low complexity" evidence="1">
    <location>
        <begin position="8"/>
        <end position="41"/>
    </location>
</feature>
<feature type="compositionally biased region" description="Low complexity" evidence="1">
    <location>
        <begin position="1267"/>
        <end position="1287"/>
    </location>
</feature>
<feature type="region of interest" description="Disordered" evidence="1">
    <location>
        <begin position="1"/>
        <end position="197"/>
    </location>
</feature>
<feature type="region of interest" description="Disordered" evidence="1">
    <location>
        <begin position="457"/>
        <end position="505"/>
    </location>
</feature>
<feature type="compositionally biased region" description="Low complexity" evidence="1">
    <location>
        <begin position="1140"/>
        <end position="1151"/>
    </location>
</feature>
<evidence type="ECO:0000313" key="4">
    <source>
        <dbReference type="Proteomes" id="UP000612055"/>
    </source>
</evidence>
<feature type="region of interest" description="Disordered" evidence="1">
    <location>
        <begin position="741"/>
        <end position="771"/>
    </location>
</feature>
<dbReference type="InterPro" id="IPR012338">
    <property type="entry name" value="Beta-lactam/transpept-like"/>
</dbReference>
<dbReference type="Pfam" id="PF00024">
    <property type="entry name" value="PAN_1"/>
    <property type="match status" value="1"/>
</dbReference>
<feature type="compositionally biased region" description="Pro residues" evidence="1">
    <location>
        <begin position="1326"/>
        <end position="1335"/>
    </location>
</feature>
<dbReference type="SUPFAM" id="SSF57414">
    <property type="entry name" value="Hairpin loop containing domain-like"/>
    <property type="match status" value="1"/>
</dbReference>
<dbReference type="PROSITE" id="PS50948">
    <property type="entry name" value="PAN"/>
    <property type="match status" value="1"/>
</dbReference>
<accession>A0A835XUN2</accession>
<dbReference type="OrthoDB" id="5946976at2759"/>
<comment type="caution">
    <text evidence="3">The sequence shown here is derived from an EMBL/GenBank/DDBJ whole genome shotgun (WGS) entry which is preliminary data.</text>
</comment>
<dbReference type="Pfam" id="PF00144">
    <property type="entry name" value="Beta-lactamase"/>
    <property type="match status" value="1"/>
</dbReference>
<feature type="region of interest" description="Disordered" evidence="1">
    <location>
        <begin position="1310"/>
        <end position="1355"/>
    </location>
</feature>
<sequence>MVPEKSRAAAWRAGAAAAKGTPATAARSHAAPAEAEAQAVAGKCHSGPQREAPAGTGPASGRTSADPDSAPTAQSQQLPRLAASVLLAERAWNGGASSGPGEPQPTGASLLDPASQRLARTRQRAAELLARRLRGGLCSKPARITGQAETATEPSAGSEHEAPQGAREAGPREAKAVGTAAPQLPHPPLGAASGPVEPLSTAEAVAGAVELTGPAASAAAAAGSAAPDRVAAEPAEATVLAALAESLPRDSGAASYAAALAASLRDSAPKLCALIAAAFPAAITTVSPLARLSRSIAGYLAGSPHPKMGPHTARVSHIGSHLHCAKAQGVLGADVEVPKPLKPFLQSLRFVRLMPEAGSSSGDDPVSLLPDRLRRVAAAAAGAAAAAAAMAAVGPEDVAVGLAARAHCPGAPPPHAQPQAITAGAPSPTAPHLPYVPYMPYQIPCMPVQQGHTWLDPAQSLHRGPLPGTNGAYGPGSDAVASSHGRAGESGSHVDAAGGCAEDPDASTVVAPAAAASCSAPAPSKVDGATSGSAAGSGPAAADAGLSPLLQLGALLNQRFVRALTPSATLMEIAADVRAALCCMALLLVEAPPPHRLGISVLKESLERRWPGLPVPKTLGLLVVESEAARRTFALTVKNDGGTAVRLVCPELLRLAALMGGLASAAGGIRGPASAEPTAAAASAAAASAPAPAGALPTRAAPALSVPLPDATVSSAASALAVAAAAAPPVRAGSRAQLEPAAGVGQASRATSLPLATGGGTAPSPTAAAGEAPQPTAYAAAAAAPAPAAAAPAAAAPTAAPSGLAGPAAAAAAARTPAPAAAVSTASKAARSTRAAAAWSAGPSPASTQPAASASAPGGSTRAPSPAVVEADTAAPSQPPPPSTTLVSAVAGAAATRKGPARSAPVTVAASSAAAAAAPPLRGGSGAQQGPAAGAGPAAQAASLSLAALPSVPQAALDLPSLVAAAFPATDPSPPTQLYRAIATYLLGRPRLSRRSELLSDVVSHMLATHRRLWSECARPRAKKFVEAAGCFTGGPLPDCTKTSMYVRLDVAALQQLPAARDKPGAMGWEWWRRGHQRMTQLTEAARKKQVAGEGPGQRLGGAVQERPADTSAGRSGQAAAGRGTVGSWPPTQNPGAYMPPGRRVPATAAPAARAGASAGLPAPVDPAAAAAGGAAVRPEAAAAGGLDKTHGQRLCRAAALLSADGESAAGLRHAQAGSMAAGLGTVAVGAAEGLQAAGGRVTPASVLAGSAAVTRGTGWPAKLRAARGLSSPGPGPGRAAGAPGAGHAPFLRSWGGVGGSAAWAAEAAASGEAAAAQQGSQPGPASLPEPPPEQQEPVLVAAPDPAPLAPPPLPPSRKELWAVLNARFEPVGAVGPKAAPEVVEAAAKRWMAVLLAEAPSPHELSVTDLEPLRLSRGPTTQRSRKMGLSITPYYVKASGRLLGRGRAYGADGTRNWPNRLDSANYYMRSNDSGRIGSNTKAFTAVTVAMLIEAKMQYAPGKPLTLSTQLKDIFPGWAMTFAYRSATVKNVFNMQAGFPSEFSVDVSAGANVRAQREIWVRALLQSTPINAVGNGSAIYSNANYIVLGHIVDRVTNNYWETIVRNWIFVPLKLGSAAIGPIGVDGQNKGPYGHRQKAGGVNDYTTDFGQTTPWKAPAGDIHMTAYDHAKWAAWNVAGRTPGFAPAACSLPWTPPCLSASLFAVLHERGHPTASFYGAGWSRNAPGWAGTNATTHNGALNGWYSEAYTMPATGLGLSVITNHFRRNPVDASDTRYPSDYVQDVAKAVLGKYRLPACGAVPTFPAWQSSQHGACKHVTTIGLRRRCVARGGARSVRPINNLIAYTDWTKCAGACVADSLCLAWSYKNLTYADPVLGYADPSLGCWHVRRIINAGGDLSGGRRLLGAAGGGRSLLQYNSLYNCSFNAQYMGQEVRRLTASVSYNRGFGGAVPVNNANNGAPCVPSVLQCADLCLKQQTGVVACKGFTYNASTQKCFLFNDSNITLSVQAVEPHCALQSAKIVTCPAT</sequence>
<dbReference type="PANTHER" id="PTHR46825">
    <property type="entry name" value="D-ALANYL-D-ALANINE-CARBOXYPEPTIDASE/ENDOPEPTIDASE AMPH"/>
    <property type="match status" value="1"/>
</dbReference>
<feature type="compositionally biased region" description="Pro residues" evidence="1">
    <location>
        <begin position="1345"/>
        <end position="1355"/>
    </location>
</feature>
<dbReference type="PANTHER" id="PTHR46825:SF9">
    <property type="entry name" value="BETA-LACTAMASE-RELATED DOMAIN-CONTAINING PROTEIN"/>
    <property type="match status" value="1"/>
</dbReference>
<dbReference type="Gene3D" id="3.50.4.10">
    <property type="entry name" value="Hepatocyte Growth Factor"/>
    <property type="match status" value="1"/>
</dbReference>
<evidence type="ECO:0000259" key="2">
    <source>
        <dbReference type="PROSITE" id="PS50948"/>
    </source>
</evidence>
<dbReference type="Proteomes" id="UP000612055">
    <property type="component" value="Unassembled WGS sequence"/>
</dbReference>
<name>A0A835XUN2_9CHLO</name>
<dbReference type="InterPro" id="IPR003609">
    <property type="entry name" value="Pan_app"/>
</dbReference>
<dbReference type="SUPFAM" id="SSF56601">
    <property type="entry name" value="beta-lactamase/transpeptidase-like"/>
    <property type="match status" value="1"/>
</dbReference>
<feature type="domain" description="Apple" evidence="2">
    <location>
        <begin position="1920"/>
        <end position="2011"/>
    </location>
</feature>
<dbReference type="InterPro" id="IPR050491">
    <property type="entry name" value="AmpC-like"/>
</dbReference>
<feature type="region of interest" description="Disordered" evidence="1">
    <location>
        <begin position="519"/>
        <end position="540"/>
    </location>
</feature>
<feature type="compositionally biased region" description="Low complexity" evidence="1">
    <location>
        <begin position="762"/>
        <end position="771"/>
    </location>
</feature>
<dbReference type="Gene3D" id="3.40.710.10">
    <property type="entry name" value="DD-peptidase/beta-lactamase superfamily"/>
    <property type="match status" value="1"/>
</dbReference>
<dbReference type="EMBL" id="JAEHOE010000065">
    <property type="protein sequence ID" value="KAG2490094.1"/>
    <property type="molecule type" value="Genomic_DNA"/>
</dbReference>
<keyword evidence="4" id="KW-1185">Reference proteome</keyword>